<feature type="compositionally biased region" description="Low complexity" evidence="1">
    <location>
        <begin position="1"/>
        <end position="15"/>
    </location>
</feature>
<comment type="caution">
    <text evidence="2">The sequence shown here is derived from an EMBL/GenBank/DDBJ whole genome shotgun (WGS) entry which is preliminary data.</text>
</comment>
<evidence type="ECO:0000256" key="1">
    <source>
        <dbReference type="SAM" id="MobiDB-lite"/>
    </source>
</evidence>
<protein>
    <submittedName>
        <fullName evidence="2">Uncharacterized protein</fullName>
    </submittedName>
</protein>
<dbReference type="EMBL" id="JAWDGP010006627">
    <property type="protein sequence ID" value="KAK3737722.1"/>
    <property type="molecule type" value="Genomic_DNA"/>
</dbReference>
<dbReference type="Proteomes" id="UP001283361">
    <property type="component" value="Unassembled WGS sequence"/>
</dbReference>
<reference evidence="2" key="1">
    <citation type="journal article" date="2023" name="G3 (Bethesda)">
        <title>A reference genome for the long-term kleptoplast-retaining sea slug Elysia crispata morphotype clarki.</title>
        <authorList>
            <person name="Eastman K.E."/>
            <person name="Pendleton A.L."/>
            <person name="Shaikh M.A."/>
            <person name="Suttiyut T."/>
            <person name="Ogas R."/>
            <person name="Tomko P."/>
            <person name="Gavelis G."/>
            <person name="Widhalm J.R."/>
            <person name="Wisecaver J.H."/>
        </authorList>
    </citation>
    <scope>NUCLEOTIDE SEQUENCE</scope>
    <source>
        <strain evidence="2">ECLA1</strain>
    </source>
</reference>
<feature type="region of interest" description="Disordered" evidence="1">
    <location>
        <begin position="1"/>
        <end position="28"/>
    </location>
</feature>
<accession>A0AAE0Y9M7</accession>
<evidence type="ECO:0000313" key="2">
    <source>
        <dbReference type="EMBL" id="KAK3737722.1"/>
    </source>
</evidence>
<dbReference type="AlphaFoldDB" id="A0AAE0Y9M7"/>
<gene>
    <name evidence="2" type="ORF">RRG08_017296</name>
</gene>
<keyword evidence="3" id="KW-1185">Reference proteome</keyword>
<name>A0AAE0Y9M7_9GAST</name>
<sequence>MKWPSVSSSPSSTSTHIEASRRQSPFTSVYRRADTKGLKYDGKVMAIFTPKEVNPVIILLILKTDRFAVAKRRETSLACGTAQGPRIDSKSNPPLET</sequence>
<feature type="region of interest" description="Disordered" evidence="1">
    <location>
        <begin position="74"/>
        <end position="97"/>
    </location>
</feature>
<proteinExistence type="predicted"/>
<evidence type="ECO:0000313" key="3">
    <source>
        <dbReference type="Proteomes" id="UP001283361"/>
    </source>
</evidence>
<organism evidence="2 3">
    <name type="scientific">Elysia crispata</name>
    <name type="common">lettuce slug</name>
    <dbReference type="NCBI Taxonomy" id="231223"/>
    <lineage>
        <taxon>Eukaryota</taxon>
        <taxon>Metazoa</taxon>
        <taxon>Spiralia</taxon>
        <taxon>Lophotrochozoa</taxon>
        <taxon>Mollusca</taxon>
        <taxon>Gastropoda</taxon>
        <taxon>Heterobranchia</taxon>
        <taxon>Euthyneura</taxon>
        <taxon>Panpulmonata</taxon>
        <taxon>Sacoglossa</taxon>
        <taxon>Placobranchoidea</taxon>
        <taxon>Plakobranchidae</taxon>
        <taxon>Elysia</taxon>
    </lineage>
</organism>